<gene>
    <name evidence="4" type="ORF">B9N65_03920</name>
</gene>
<comment type="caution">
    <text evidence="4">The sequence shown here is derived from an EMBL/GenBank/DDBJ whole genome shotgun (WGS) entry which is preliminary data.</text>
</comment>
<accession>A0A1Y5MM16</accession>
<keyword evidence="2" id="KW-0812">Transmembrane</keyword>
<keyword evidence="4" id="KW-0067">ATP-binding</keyword>
<dbReference type="Proteomes" id="UP000196317">
    <property type="component" value="Unassembled WGS sequence"/>
</dbReference>
<dbReference type="InterPro" id="IPR036680">
    <property type="entry name" value="SPOR-like_sf"/>
</dbReference>
<name>A0A1Y5MM16_9BACT</name>
<evidence type="ECO:0000313" key="4">
    <source>
        <dbReference type="EMBL" id="OUT08384.1"/>
    </source>
</evidence>
<dbReference type="InterPro" id="IPR007730">
    <property type="entry name" value="SPOR-like_dom"/>
</dbReference>
<keyword evidence="2" id="KW-0472">Membrane</keyword>
<dbReference type="GO" id="GO:0042834">
    <property type="term" value="F:peptidoglycan binding"/>
    <property type="evidence" value="ECO:0007669"/>
    <property type="project" value="InterPro"/>
</dbReference>
<feature type="transmembrane region" description="Helical" evidence="2">
    <location>
        <begin position="25"/>
        <end position="46"/>
    </location>
</feature>
<evidence type="ECO:0000256" key="1">
    <source>
        <dbReference type="SAM" id="MobiDB-lite"/>
    </source>
</evidence>
<evidence type="ECO:0000259" key="3">
    <source>
        <dbReference type="Pfam" id="PF05036"/>
    </source>
</evidence>
<sequence>MENEELKDILLEKDDEAKGAKLKKLLMFIAALVILFLIIIVAMKLINSSDSTQAQNEADSRLVLPPVPAEQPVDTQVPAQDTNSDVKKGDTQLFEQVPIVPENKQQDDFEDMIKKLKDKEGAKSAPKTEEPKEVVKAVEHPAEAPKKAETKVEAPAKKAETKSEAKAEKKAEAKPAKTEVKTEKKAETKPEKKPETKVEKKAETPAKAEKAEKKVEAPAKAESVAKGSYVQVFATSKFNPNADYMKKIAAKGYSYKTIKAGELTKILVGPFDEKGLQKAVNDIRKDVNKDAFVFRAK</sequence>
<keyword evidence="2" id="KW-1133">Transmembrane helix</keyword>
<feature type="compositionally biased region" description="Basic and acidic residues" evidence="1">
    <location>
        <begin position="118"/>
        <end position="219"/>
    </location>
</feature>
<feature type="domain" description="SPOR" evidence="3">
    <location>
        <begin position="227"/>
        <end position="293"/>
    </location>
</feature>
<dbReference type="AlphaFoldDB" id="A0A1Y5MM16"/>
<protein>
    <submittedName>
        <fullName evidence="4">ABC transporter ATP-binding protein</fullName>
    </submittedName>
</protein>
<dbReference type="Pfam" id="PF05036">
    <property type="entry name" value="SPOR"/>
    <property type="match status" value="1"/>
</dbReference>
<dbReference type="GO" id="GO:0005524">
    <property type="term" value="F:ATP binding"/>
    <property type="evidence" value="ECO:0007669"/>
    <property type="project" value="UniProtKB-KW"/>
</dbReference>
<evidence type="ECO:0000313" key="5">
    <source>
        <dbReference type="Proteomes" id="UP000196317"/>
    </source>
</evidence>
<dbReference type="SUPFAM" id="SSF110997">
    <property type="entry name" value="Sporulation related repeat"/>
    <property type="match status" value="1"/>
</dbReference>
<dbReference type="RefSeq" id="WP_087582886.1">
    <property type="nucleotide sequence ID" value="NZ_CABPUM010000007.1"/>
</dbReference>
<reference evidence="4 5" key="1">
    <citation type="submission" date="2017-04" db="EMBL/GenBank/DDBJ databases">
        <title>Complete genome of Campylobacter concisus ATCC 33237T and draft genomes for an additional eight well characterized C. concisus strains.</title>
        <authorList>
            <person name="Cornelius A.J."/>
            <person name="Miller W.G."/>
            <person name="Lastovica A.J."/>
            <person name="On S.L."/>
            <person name="French N.P."/>
            <person name="Vandenberg O."/>
            <person name="Biggs P.J."/>
        </authorList>
    </citation>
    <scope>NUCLEOTIDE SEQUENCE [LARGE SCALE GENOMIC DNA]</scope>
    <source>
        <strain evidence="4 5">CCUG 19995</strain>
    </source>
</reference>
<feature type="region of interest" description="Disordered" evidence="1">
    <location>
        <begin position="118"/>
        <end position="224"/>
    </location>
</feature>
<dbReference type="EMBL" id="NDYN01000003">
    <property type="protein sequence ID" value="OUT08384.1"/>
    <property type="molecule type" value="Genomic_DNA"/>
</dbReference>
<organism evidence="4 5">
    <name type="scientific">Campylobacter concisus</name>
    <dbReference type="NCBI Taxonomy" id="199"/>
    <lineage>
        <taxon>Bacteria</taxon>
        <taxon>Pseudomonadati</taxon>
        <taxon>Campylobacterota</taxon>
        <taxon>Epsilonproteobacteria</taxon>
        <taxon>Campylobacterales</taxon>
        <taxon>Campylobacteraceae</taxon>
        <taxon>Campylobacter</taxon>
    </lineage>
</organism>
<evidence type="ECO:0000256" key="2">
    <source>
        <dbReference type="SAM" id="Phobius"/>
    </source>
</evidence>
<proteinExistence type="predicted"/>
<keyword evidence="4" id="KW-0547">Nucleotide-binding</keyword>